<dbReference type="AlphaFoldDB" id="A0A6J7IL28"/>
<organism evidence="1">
    <name type="scientific">freshwater metagenome</name>
    <dbReference type="NCBI Taxonomy" id="449393"/>
    <lineage>
        <taxon>unclassified sequences</taxon>
        <taxon>metagenomes</taxon>
        <taxon>ecological metagenomes</taxon>
    </lineage>
</organism>
<proteinExistence type="predicted"/>
<reference evidence="1" key="1">
    <citation type="submission" date="2020-05" db="EMBL/GenBank/DDBJ databases">
        <authorList>
            <person name="Chiriac C."/>
            <person name="Salcher M."/>
            <person name="Ghai R."/>
            <person name="Kavagutti S V."/>
        </authorList>
    </citation>
    <scope>NUCLEOTIDE SEQUENCE</scope>
</reference>
<protein>
    <submittedName>
        <fullName evidence="1">Unannotated protein</fullName>
    </submittedName>
</protein>
<dbReference type="EMBL" id="CAFBNE010000005">
    <property type="protein sequence ID" value="CAB4931042.1"/>
    <property type="molecule type" value="Genomic_DNA"/>
</dbReference>
<accession>A0A6J7IL28</accession>
<sequence length="142" mass="15970">MKVRNNLNLPITFHVPQGSFAADDWLCGEDPSLWNEAELPPGQSREFTLTPNPGPPAQATGRPGAFPLNLSSAGMKITSFKYAVEVVDQVGRQYIQRADRRRYDCSLQDTWQFAYRGVAMQARINCQGDLTMTFEYPMKLVP</sequence>
<gene>
    <name evidence="1" type="ORF">UFOPK3772_00253</name>
</gene>
<evidence type="ECO:0000313" key="1">
    <source>
        <dbReference type="EMBL" id="CAB4931042.1"/>
    </source>
</evidence>
<name>A0A6J7IL28_9ZZZZ</name>